<keyword evidence="4" id="KW-0812">Transmembrane</keyword>
<keyword evidence="5" id="KW-1000">Mitochondrion outer membrane</keyword>
<keyword evidence="6" id="KW-0445">Lipid transport</keyword>
<evidence type="ECO:0000256" key="8">
    <source>
        <dbReference type="ARBA" id="ARBA00023128"/>
    </source>
</evidence>
<dbReference type="GO" id="GO:0008289">
    <property type="term" value="F:lipid binding"/>
    <property type="evidence" value="ECO:0007669"/>
    <property type="project" value="UniProtKB-KW"/>
</dbReference>
<proteinExistence type="predicted"/>
<dbReference type="PROSITE" id="PS51847">
    <property type="entry name" value="SMP"/>
    <property type="match status" value="1"/>
</dbReference>
<evidence type="ECO:0000259" key="10">
    <source>
        <dbReference type="PROSITE" id="PS51847"/>
    </source>
</evidence>
<feature type="domain" description="SMP-LTD" evidence="10">
    <location>
        <begin position="1"/>
        <end position="208"/>
    </location>
</feature>
<dbReference type="InterPro" id="IPR031468">
    <property type="entry name" value="SMP_LBD"/>
</dbReference>
<accession>A0AAV8A2N5</accession>
<keyword evidence="9" id="KW-0472">Membrane</keyword>
<keyword evidence="8" id="KW-0496">Mitochondrion</keyword>
<dbReference type="PANTHER" id="PTHR28185">
    <property type="entry name" value="MITOCHONDRIAL DISTRIBUTION AND MORPHOLOGY PROTEIN 34"/>
    <property type="match status" value="1"/>
</dbReference>
<reference evidence="11" key="1">
    <citation type="submission" date="2022-08" db="EMBL/GenBank/DDBJ databases">
        <title>Novel sulphate-reducing endosymbionts in the free-living metamonad Anaeramoeba.</title>
        <authorList>
            <person name="Jerlstrom-Hultqvist J."/>
            <person name="Cepicka I."/>
            <person name="Gallot-Lavallee L."/>
            <person name="Salas-Leiva D."/>
            <person name="Curtis B.A."/>
            <person name="Zahonova K."/>
            <person name="Pipaliya S."/>
            <person name="Dacks J."/>
            <person name="Roger A.J."/>
        </authorList>
    </citation>
    <scope>NUCLEOTIDE SEQUENCE</scope>
    <source>
        <strain evidence="11">Busselton2</strain>
    </source>
</reference>
<dbReference type="GO" id="GO:0007005">
    <property type="term" value="P:mitochondrion organization"/>
    <property type="evidence" value="ECO:0007669"/>
    <property type="project" value="InterPro"/>
</dbReference>
<sequence length="223" mass="25854">MAFQFNWPKFTKEDHLYYQKELYDLIFQNMIPLPILCDNIWITSLSFGESPPQLRILSIKRKSKYELTTSIKFSYKGDAHIQIQTCLNLSSLGKQRTTRTSSRINSHFGVLSQKDKLELPIVIKVRELWVDGVITISIDPNTGIKIHFLNNPLKNITIDTNFNYSKAIHTIIQNSIPFVLNKLFKDDQYEIEIPLNVDDPEFQKVLQQAFPSTSTTDETKVNK</sequence>
<dbReference type="InterPro" id="IPR058825">
    <property type="entry name" value="MDM34_N"/>
</dbReference>
<dbReference type="AlphaFoldDB" id="A0AAV8A2N5"/>
<comment type="caution">
    <text evidence="11">The sequence shown here is derived from an EMBL/GenBank/DDBJ whole genome shotgun (WGS) entry which is preliminary data.</text>
</comment>
<evidence type="ECO:0000313" key="12">
    <source>
        <dbReference type="Proteomes" id="UP001146793"/>
    </source>
</evidence>
<keyword evidence="3" id="KW-1134">Transmembrane beta strand</keyword>
<organism evidence="11 12">
    <name type="scientific">Anaeramoeba flamelloides</name>
    <dbReference type="NCBI Taxonomy" id="1746091"/>
    <lineage>
        <taxon>Eukaryota</taxon>
        <taxon>Metamonada</taxon>
        <taxon>Anaeramoebidae</taxon>
        <taxon>Anaeramoeba</taxon>
    </lineage>
</organism>
<dbReference type="GO" id="GO:0032865">
    <property type="term" value="C:ERMES complex"/>
    <property type="evidence" value="ECO:0007669"/>
    <property type="project" value="InterPro"/>
</dbReference>
<keyword evidence="7" id="KW-0446">Lipid-binding</keyword>
<evidence type="ECO:0000256" key="5">
    <source>
        <dbReference type="ARBA" id="ARBA00022787"/>
    </source>
</evidence>
<dbReference type="GO" id="GO:0015914">
    <property type="term" value="P:phospholipid transport"/>
    <property type="evidence" value="ECO:0007669"/>
    <property type="project" value="TreeGrafter"/>
</dbReference>
<protein>
    <submittedName>
        <fullName evidence="11">Distribution and morphology protein</fullName>
    </submittedName>
</protein>
<dbReference type="GO" id="GO:1990456">
    <property type="term" value="P:mitochondrion-endoplasmic reticulum membrane tethering"/>
    <property type="evidence" value="ECO:0007669"/>
    <property type="project" value="TreeGrafter"/>
</dbReference>
<evidence type="ECO:0000256" key="7">
    <source>
        <dbReference type="ARBA" id="ARBA00023121"/>
    </source>
</evidence>
<dbReference type="EMBL" id="JANTQA010000017">
    <property type="protein sequence ID" value="KAJ3446985.1"/>
    <property type="molecule type" value="Genomic_DNA"/>
</dbReference>
<dbReference type="InterPro" id="IPR027536">
    <property type="entry name" value="MDM34"/>
</dbReference>
<evidence type="ECO:0000256" key="6">
    <source>
        <dbReference type="ARBA" id="ARBA00023055"/>
    </source>
</evidence>
<evidence type="ECO:0000256" key="2">
    <source>
        <dbReference type="ARBA" id="ARBA00022448"/>
    </source>
</evidence>
<comment type="subcellular location">
    <subcellularLocation>
        <location evidence="1">Membrane</location>
    </subcellularLocation>
</comment>
<evidence type="ECO:0000256" key="9">
    <source>
        <dbReference type="ARBA" id="ARBA00023136"/>
    </source>
</evidence>
<dbReference type="Proteomes" id="UP001146793">
    <property type="component" value="Unassembled WGS sequence"/>
</dbReference>
<dbReference type="Pfam" id="PF26545">
    <property type="entry name" value="Mdm34_N"/>
    <property type="match status" value="1"/>
</dbReference>
<gene>
    <name evidence="11" type="ORF">M0812_07788</name>
</gene>
<name>A0AAV8A2N5_9EUKA</name>
<evidence type="ECO:0000256" key="1">
    <source>
        <dbReference type="ARBA" id="ARBA00004370"/>
    </source>
</evidence>
<evidence type="ECO:0000313" key="11">
    <source>
        <dbReference type="EMBL" id="KAJ3446985.1"/>
    </source>
</evidence>
<evidence type="ECO:0000256" key="3">
    <source>
        <dbReference type="ARBA" id="ARBA00022452"/>
    </source>
</evidence>
<dbReference type="PANTHER" id="PTHR28185:SF1">
    <property type="entry name" value="MITOCHONDRIAL DISTRIBUTION AND MORPHOLOGY PROTEIN 34"/>
    <property type="match status" value="1"/>
</dbReference>
<keyword evidence="2" id="KW-0813">Transport</keyword>
<evidence type="ECO:0000256" key="4">
    <source>
        <dbReference type="ARBA" id="ARBA00022692"/>
    </source>
</evidence>